<evidence type="ECO:0000256" key="3">
    <source>
        <dbReference type="ARBA" id="ARBA00008645"/>
    </source>
</evidence>
<dbReference type="InterPro" id="IPR050261">
    <property type="entry name" value="FrsA_esterase"/>
</dbReference>
<dbReference type="EC" id="3.1.1.74" evidence="4"/>
<comment type="catalytic activity">
    <reaction evidence="14">
        <text>cutin + H2O = cutin monomers.</text>
        <dbReference type="EC" id="3.1.1.74"/>
    </reaction>
</comment>
<accession>A0A3D9SRH8</accession>
<evidence type="ECO:0000259" key="16">
    <source>
        <dbReference type="Pfam" id="PF12740"/>
    </source>
</evidence>
<comment type="similarity">
    <text evidence="3">Belongs to the AB hydrolase superfamily.</text>
</comment>
<sequence>MRIRQALVAFCAAIAMVVAGPSYASALDSPYQRGPDPTEASVKAIAGPFAVDQVKATGHTGFGSGTIFYPKDEKGTFGTIAVSPGFISPEGLVHWYAKTLASHGFVVMAMGTFTVADPPPSRGDQLRAALDYMKTKSPVKDKVDPTRLGLSGHSMGGGGTLDAASKMPDLKAAVPLAPWYLTGGPVIPKVKAPTLVVGANIDFVAPMAIFATPFYKALTSPNKALLTLPGDHMTPFLLANPTLTKFAVSWFKRFLDDDTRYDQFLCPNPASYEGTCPLT</sequence>
<organism evidence="17 18">
    <name type="scientific">Thermomonospora umbrina</name>
    <dbReference type="NCBI Taxonomy" id="111806"/>
    <lineage>
        <taxon>Bacteria</taxon>
        <taxon>Bacillati</taxon>
        <taxon>Actinomycetota</taxon>
        <taxon>Actinomycetes</taxon>
        <taxon>Streptosporangiales</taxon>
        <taxon>Thermomonosporaceae</taxon>
        <taxon>Thermomonospora</taxon>
    </lineage>
</organism>
<evidence type="ECO:0000256" key="5">
    <source>
        <dbReference type="ARBA" id="ARBA00022487"/>
    </source>
</evidence>
<dbReference type="InterPro" id="IPR029058">
    <property type="entry name" value="AB_hydrolase_fold"/>
</dbReference>
<evidence type="ECO:0000256" key="12">
    <source>
        <dbReference type="ARBA" id="ARBA00033764"/>
    </source>
</evidence>
<dbReference type="GO" id="GO:0050525">
    <property type="term" value="F:cutinase activity"/>
    <property type="evidence" value="ECO:0007669"/>
    <property type="project" value="UniProtKB-EC"/>
</dbReference>
<evidence type="ECO:0000256" key="6">
    <source>
        <dbReference type="ARBA" id="ARBA00022525"/>
    </source>
</evidence>
<keyword evidence="9" id="KW-1015">Disulfide bond</keyword>
<evidence type="ECO:0000256" key="11">
    <source>
        <dbReference type="ARBA" id="ARBA00033707"/>
    </source>
</evidence>
<dbReference type="GO" id="GO:0042597">
    <property type="term" value="C:periplasmic space"/>
    <property type="evidence" value="ECO:0007669"/>
    <property type="project" value="UniProtKB-SubCell"/>
</dbReference>
<comment type="caution">
    <text evidence="17">The sequence shown here is derived from an EMBL/GenBank/DDBJ whole genome shotgun (WGS) entry which is preliminary data.</text>
</comment>
<protein>
    <recommendedName>
        <fullName evidence="13">Poly(ethylene terephthalate) hydrolase</fullName>
        <ecNumber evidence="12">3.1.1.101</ecNumber>
        <ecNumber evidence="4">3.1.1.74</ecNumber>
    </recommendedName>
</protein>
<dbReference type="EMBL" id="QTTT01000001">
    <property type="protein sequence ID" value="REE98418.1"/>
    <property type="molecule type" value="Genomic_DNA"/>
</dbReference>
<gene>
    <name evidence="17" type="ORF">DFJ69_3907</name>
</gene>
<feature type="signal peptide" evidence="15">
    <location>
        <begin position="1"/>
        <end position="24"/>
    </location>
</feature>
<evidence type="ECO:0000256" key="13">
    <source>
        <dbReference type="ARBA" id="ARBA00033780"/>
    </source>
</evidence>
<dbReference type="Proteomes" id="UP000256661">
    <property type="component" value="Unassembled WGS sequence"/>
</dbReference>
<reference evidence="17 18" key="1">
    <citation type="submission" date="2018-08" db="EMBL/GenBank/DDBJ databases">
        <title>Sequencing the genomes of 1000 actinobacteria strains.</title>
        <authorList>
            <person name="Klenk H.-P."/>
        </authorList>
    </citation>
    <scope>NUCLEOTIDE SEQUENCE [LARGE SCALE GENOMIC DNA]</scope>
    <source>
        <strain evidence="17 18">DSM 43927</strain>
    </source>
</reference>
<evidence type="ECO:0000256" key="14">
    <source>
        <dbReference type="ARBA" id="ARBA00034045"/>
    </source>
</evidence>
<proteinExistence type="inferred from homology"/>
<dbReference type="EC" id="3.1.1.101" evidence="12"/>
<keyword evidence="5" id="KW-0719">Serine esterase</keyword>
<evidence type="ECO:0000256" key="1">
    <source>
        <dbReference type="ARBA" id="ARBA00004418"/>
    </source>
</evidence>
<dbReference type="PANTHER" id="PTHR22946:SF9">
    <property type="entry name" value="POLYKETIDE TRANSFERASE AF380"/>
    <property type="match status" value="1"/>
</dbReference>
<evidence type="ECO:0000256" key="9">
    <source>
        <dbReference type="ARBA" id="ARBA00023157"/>
    </source>
</evidence>
<keyword evidence="8" id="KW-0378">Hydrolase</keyword>
<dbReference type="GO" id="GO:0005576">
    <property type="term" value="C:extracellular region"/>
    <property type="evidence" value="ECO:0007669"/>
    <property type="project" value="UniProtKB-SubCell"/>
</dbReference>
<evidence type="ECO:0000256" key="2">
    <source>
        <dbReference type="ARBA" id="ARBA00004613"/>
    </source>
</evidence>
<evidence type="ECO:0000256" key="8">
    <source>
        <dbReference type="ARBA" id="ARBA00022801"/>
    </source>
</evidence>
<keyword evidence="7" id="KW-0574">Periplasm</keyword>
<evidence type="ECO:0000256" key="10">
    <source>
        <dbReference type="ARBA" id="ARBA00033629"/>
    </source>
</evidence>
<dbReference type="RefSeq" id="WP_116023875.1">
    <property type="nucleotide sequence ID" value="NZ_QTTT01000001.1"/>
</dbReference>
<evidence type="ECO:0000256" key="4">
    <source>
        <dbReference type="ARBA" id="ARBA00013095"/>
    </source>
</evidence>
<feature type="chain" id="PRO_5038830619" description="Poly(ethylene terephthalate) hydrolase" evidence="15">
    <location>
        <begin position="25"/>
        <end position="279"/>
    </location>
</feature>
<evidence type="ECO:0000256" key="7">
    <source>
        <dbReference type="ARBA" id="ARBA00022764"/>
    </source>
</evidence>
<comment type="catalytic activity">
    <reaction evidence="10">
        <text>a butanoate ester + H2O = an aliphatic alcohol + butanoate + H(+)</text>
        <dbReference type="Rhea" id="RHEA:47348"/>
        <dbReference type="ChEBI" id="CHEBI:2571"/>
        <dbReference type="ChEBI" id="CHEBI:15377"/>
        <dbReference type="ChEBI" id="CHEBI:15378"/>
        <dbReference type="ChEBI" id="CHEBI:17968"/>
        <dbReference type="ChEBI" id="CHEBI:50477"/>
    </reaction>
    <physiologicalReaction direction="left-to-right" evidence="10">
        <dbReference type="Rhea" id="RHEA:47349"/>
    </physiologicalReaction>
</comment>
<keyword evidence="15" id="KW-0732">Signal</keyword>
<dbReference type="AlphaFoldDB" id="A0A3D9SRH8"/>
<keyword evidence="6" id="KW-0964">Secreted</keyword>
<dbReference type="OrthoDB" id="1466228at2"/>
<evidence type="ECO:0000256" key="15">
    <source>
        <dbReference type="SAM" id="SignalP"/>
    </source>
</evidence>
<comment type="subcellular location">
    <subcellularLocation>
        <location evidence="1">Periplasm</location>
    </subcellularLocation>
    <subcellularLocation>
        <location evidence="2">Secreted</location>
    </subcellularLocation>
</comment>
<evidence type="ECO:0000313" key="17">
    <source>
        <dbReference type="EMBL" id="REE98418.1"/>
    </source>
</evidence>
<comment type="catalytic activity">
    <reaction evidence="11">
        <text>(ethylene terephthalate)(n) + H2O = (ethylene terephthalate)(n-1) + 4-[(2-hydroxyethoxy)carbonyl]benzoate + H(+)</text>
        <dbReference type="Rhea" id="RHEA:49528"/>
        <dbReference type="Rhea" id="RHEA-COMP:12420"/>
        <dbReference type="Rhea" id="RHEA-COMP:12421"/>
        <dbReference type="ChEBI" id="CHEBI:15377"/>
        <dbReference type="ChEBI" id="CHEBI:15378"/>
        <dbReference type="ChEBI" id="CHEBI:131701"/>
        <dbReference type="ChEBI" id="CHEBI:131704"/>
        <dbReference type="EC" id="3.1.1.101"/>
    </reaction>
    <physiologicalReaction direction="left-to-right" evidence="11">
        <dbReference type="Rhea" id="RHEA:49529"/>
    </physiologicalReaction>
</comment>
<dbReference type="SUPFAM" id="SSF53474">
    <property type="entry name" value="alpha/beta-Hydrolases"/>
    <property type="match status" value="1"/>
</dbReference>
<dbReference type="Pfam" id="PF12740">
    <property type="entry name" value="PETase"/>
    <property type="match status" value="1"/>
</dbReference>
<evidence type="ECO:0000313" key="18">
    <source>
        <dbReference type="Proteomes" id="UP000256661"/>
    </source>
</evidence>
<feature type="domain" description="PET hydrolase/cutinase-like" evidence="16">
    <location>
        <begin position="27"/>
        <end position="271"/>
    </location>
</feature>
<dbReference type="Gene3D" id="3.40.50.1820">
    <property type="entry name" value="alpha/beta hydrolase"/>
    <property type="match status" value="1"/>
</dbReference>
<name>A0A3D9SRH8_9ACTN</name>
<dbReference type="InterPro" id="IPR041127">
    <property type="entry name" value="PET_hydrolase/cutinase-like"/>
</dbReference>
<keyword evidence="18" id="KW-1185">Reference proteome</keyword>
<dbReference type="PANTHER" id="PTHR22946">
    <property type="entry name" value="DIENELACTONE HYDROLASE DOMAIN-CONTAINING PROTEIN-RELATED"/>
    <property type="match status" value="1"/>
</dbReference>